<proteinExistence type="inferred from homology"/>
<accession>A0ABV4TEX5</accession>
<dbReference type="PROSITE" id="PS51007">
    <property type="entry name" value="CYTC"/>
    <property type="match status" value="1"/>
</dbReference>
<dbReference type="Gene3D" id="2.140.10.10">
    <property type="entry name" value="Quinoprotein alcohol dehydrogenase-like superfamily"/>
    <property type="match status" value="1"/>
</dbReference>
<organism evidence="11 12">
    <name type="scientific">Flavobacterium zubiriense</name>
    <dbReference type="NCBI Taxonomy" id="3138075"/>
    <lineage>
        <taxon>Bacteria</taxon>
        <taxon>Pseudomonadati</taxon>
        <taxon>Bacteroidota</taxon>
        <taxon>Flavobacteriia</taxon>
        <taxon>Flavobacteriales</taxon>
        <taxon>Flavobacteriaceae</taxon>
        <taxon>Flavobacterium</taxon>
    </lineage>
</organism>
<evidence type="ECO:0000256" key="7">
    <source>
        <dbReference type="ARBA" id="ARBA00023002"/>
    </source>
</evidence>
<dbReference type="Gene3D" id="1.10.760.10">
    <property type="entry name" value="Cytochrome c-like domain"/>
    <property type="match status" value="1"/>
</dbReference>
<protein>
    <submittedName>
        <fullName evidence="11">PQQ-binding-like beta-propeller repeat protein</fullName>
    </submittedName>
</protein>
<dbReference type="EMBL" id="JBCFQL010000018">
    <property type="protein sequence ID" value="MFA9192642.1"/>
    <property type="molecule type" value="Genomic_DNA"/>
</dbReference>
<evidence type="ECO:0000256" key="6">
    <source>
        <dbReference type="ARBA" id="ARBA00022891"/>
    </source>
</evidence>
<dbReference type="PROSITE" id="PS00364">
    <property type="entry name" value="BACTERIAL_PQQ_2"/>
    <property type="match status" value="1"/>
</dbReference>
<dbReference type="InterPro" id="IPR036909">
    <property type="entry name" value="Cyt_c-like_dom_sf"/>
</dbReference>
<dbReference type="Proteomes" id="UP001574169">
    <property type="component" value="Unassembled WGS sequence"/>
</dbReference>
<comment type="caution">
    <text evidence="11">The sequence shown here is derived from an EMBL/GenBank/DDBJ whole genome shotgun (WGS) entry which is preliminary data.</text>
</comment>
<dbReference type="SUPFAM" id="SSF50998">
    <property type="entry name" value="Quinoprotein alcohol dehydrogenase-like"/>
    <property type="match status" value="1"/>
</dbReference>
<keyword evidence="12" id="KW-1185">Reference proteome</keyword>
<evidence type="ECO:0000256" key="3">
    <source>
        <dbReference type="ARBA" id="ARBA00022617"/>
    </source>
</evidence>
<dbReference type="InterPro" id="IPR018391">
    <property type="entry name" value="PQQ_b-propeller_rpt"/>
</dbReference>
<feature type="domain" description="Cytochrome c" evidence="10">
    <location>
        <begin position="372"/>
        <end position="450"/>
    </location>
</feature>
<comment type="similarity">
    <text evidence="2">Belongs to the bacterial PQQ dehydrogenase family.</text>
</comment>
<dbReference type="RefSeq" id="WP_373407533.1">
    <property type="nucleotide sequence ID" value="NZ_JBCFQL010000018.1"/>
</dbReference>
<dbReference type="Pfam" id="PF13442">
    <property type="entry name" value="Cytochrome_CBB3"/>
    <property type="match status" value="1"/>
</dbReference>
<evidence type="ECO:0000256" key="5">
    <source>
        <dbReference type="ARBA" id="ARBA00022729"/>
    </source>
</evidence>
<name>A0ABV4TEX5_9FLAO</name>
<dbReference type="SUPFAM" id="SSF46626">
    <property type="entry name" value="Cytochrome c"/>
    <property type="match status" value="1"/>
</dbReference>
<evidence type="ECO:0000256" key="1">
    <source>
        <dbReference type="ARBA" id="ARBA00001931"/>
    </source>
</evidence>
<evidence type="ECO:0000256" key="9">
    <source>
        <dbReference type="PROSITE-ProRule" id="PRU00433"/>
    </source>
</evidence>
<evidence type="ECO:0000259" key="10">
    <source>
        <dbReference type="PROSITE" id="PS51007"/>
    </source>
</evidence>
<keyword evidence="3 9" id="KW-0349">Heme</keyword>
<sequence length="455" mass="50665">MEKAAKTWTGKWWEYGGGGTVWDSMAYDPELNLLYVGTGNGSPWDRNQRSPEGGDNLYLSSILAINPDSGELVWHYQTTPGDSWDFTATQHIILSDLEIDGKKRKVLMQAPKNGFFYVLDRTNGKLISASKYTYVNWAKSIDLKTGRPIENPLARYNQANIDVAPNFNGGHNWQPMAYNPNLNLVYIPARETFSNYGQDTTWKYNKSGFGTGVGWNLAIGSVKSRPTIKDKKAKNVGKLIAWDPIKQKEIWSIEQNNTWNGGLLTTDSNIVFQGTADGRITAYSGSTGKLIWQANLQTGILASPVTYLVDNVQYLTVITGWGGGYGMKNKHTNYSLPGAIFTFKIGGNAILPKEIPKNTKELINPYWKVDTNKLVKGEELYYKFCATCHVVAEGGGGVAPDLGYSLFVGTETFQKIVLDGLLLENGMPKFEGRLTKVEVKDLQHFIINRAREKSK</sequence>
<evidence type="ECO:0000256" key="2">
    <source>
        <dbReference type="ARBA" id="ARBA00008156"/>
    </source>
</evidence>
<evidence type="ECO:0000313" key="12">
    <source>
        <dbReference type="Proteomes" id="UP001574169"/>
    </source>
</evidence>
<evidence type="ECO:0000256" key="4">
    <source>
        <dbReference type="ARBA" id="ARBA00022723"/>
    </source>
</evidence>
<dbReference type="PANTHER" id="PTHR32303">
    <property type="entry name" value="QUINOPROTEIN ALCOHOL DEHYDROGENASE (CYTOCHROME C)"/>
    <property type="match status" value="1"/>
</dbReference>
<evidence type="ECO:0000256" key="8">
    <source>
        <dbReference type="ARBA" id="ARBA00023004"/>
    </source>
</evidence>
<dbReference type="InterPro" id="IPR011047">
    <property type="entry name" value="Quinoprotein_ADH-like_sf"/>
</dbReference>
<dbReference type="InterPro" id="IPR009056">
    <property type="entry name" value="Cyt_c-like_dom"/>
</dbReference>
<keyword evidence="5" id="KW-0732">Signal</keyword>
<keyword evidence="6" id="KW-0634">PQQ</keyword>
<keyword evidence="4 9" id="KW-0479">Metal-binding</keyword>
<keyword evidence="7" id="KW-0560">Oxidoreductase</keyword>
<dbReference type="InterPro" id="IPR001479">
    <property type="entry name" value="Quinoprotein_DH_CS"/>
</dbReference>
<reference evidence="11 12" key="1">
    <citation type="submission" date="2024-04" db="EMBL/GenBank/DDBJ databases">
        <title>New Clade of Flavobacterium.</title>
        <authorList>
            <person name="Matos L."/>
            <person name="Proenca D.N."/>
            <person name="Fransisco R.M."/>
            <person name="Chung A.P."/>
            <person name="Maccario L."/>
            <person name="Sorensen S.J."/>
            <person name="Morais P.V."/>
        </authorList>
    </citation>
    <scope>NUCLEOTIDE SEQUENCE [LARGE SCALE GENOMIC DNA]</scope>
    <source>
        <strain evidence="11 12">FZUC8N2.13</strain>
    </source>
</reference>
<comment type="cofactor">
    <cofactor evidence="1">
        <name>pyrroloquinoline quinone</name>
        <dbReference type="ChEBI" id="CHEBI:58442"/>
    </cofactor>
</comment>
<dbReference type="SMART" id="SM00564">
    <property type="entry name" value="PQQ"/>
    <property type="match status" value="2"/>
</dbReference>
<gene>
    <name evidence="11" type="ORF">AAGV28_14790</name>
</gene>
<keyword evidence="8 9" id="KW-0408">Iron</keyword>
<dbReference type="Pfam" id="PF01011">
    <property type="entry name" value="PQQ"/>
    <property type="match status" value="2"/>
</dbReference>
<evidence type="ECO:0000313" key="11">
    <source>
        <dbReference type="EMBL" id="MFA9192642.1"/>
    </source>
</evidence>
<dbReference type="InterPro" id="IPR002372">
    <property type="entry name" value="PQQ_rpt_dom"/>
</dbReference>